<reference evidence="2" key="1">
    <citation type="submission" date="2023-04" db="EMBL/GenBank/DDBJ databases">
        <title>Chromosome-level genome of Chaenocephalus aceratus.</title>
        <authorList>
            <person name="Park H."/>
        </authorList>
    </citation>
    <scope>NUCLEOTIDE SEQUENCE</scope>
    <source>
        <strain evidence="2">DE</strain>
        <tissue evidence="2">Muscle</tissue>
    </source>
</reference>
<dbReference type="PANTHER" id="PTHR14555">
    <property type="entry name" value="MYELIN-ASSOCIATED OLIGODENDROCYTIC BASIC PROTEIN MOBP -RELATED"/>
    <property type="match status" value="1"/>
</dbReference>
<dbReference type="InterPro" id="IPR041282">
    <property type="entry name" value="FYVE_2"/>
</dbReference>
<gene>
    <name evidence="2" type="ORF">KUDE01_006301</name>
</gene>
<dbReference type="Gene3D" id="3.30.40.10">
    <property type="entry name" value="Zinc/RING finger domain, C3HC4 (zinc finger)"/>
    <property type="match status" value="1"/>
</dbReference>
<dbReference type="PANTHER" id="PTHR14555:SF1">
    <property type="entry name" value="MELANOPHILIN"/>
    <property type="match status" value="1"/>
</dbReference>
<dbReference type="EMBL" id="JASDAP010000005">
    <property type="protein sequence ID" value="KAK1903344.1"/>
    <property type="molecule type" value="Genomic_DNA"/>
</dbReference>
<dbReference type="GO" id="GO:0030864">
    <property type="term" value="C:cortical actin cytoskeleton"/>
    <property type="evidence" value="ECO:0007669"/>
    <property type="project" value="TreeGrafter"/>
</dbReference>
<proteinExistence type="predicted"/>
<dbReference type="SUPFAM" id="SSF57903">
    <property type="entry name" value="FYVE/PHD zinc finger"/>
    <property type="match status" value="1"/>
</dbReference>
<protein>
    <submittedName>
        <fullName evidence="2">Melanophilin</fullName>
    </submittedName>
</protein>
<dbReference type="GO" id="GO:0006886">
    <property type="term" value="P:intracellular protein transport"/>
    <property type="evidence" value="ECO:0007669"/>
    <property type="project" value="InterPro"/>
</dbReference>
<evidence type="ECO:0000313" key="3">
    <source>
        <dbReference type="Proteomes" id="UP001228049"/>
    </source>
</evidence>
<dbReference type="InterPro" id="IPR051745">
    <property type="entry name" value="Intracell_Transport_Effector"/>
</dbReference>
<sequence length="76" mass="8703">MTGTTAGKKLDLSKLTDEEARHVWEVVQRDFDLRKKEEDRLGYVLKSQISALNKPTEGILCGVCWLQDVLMCPFTF</sequence>
<dbReference type="InterPro" id="IPR011011">
    <property type="entry name" value="Znf_FYVE_PHD"/>
</dbReference>
<dbReference type="GO" id="GO:0003779">
    <property type="term" value="F:actin binding"/>
    <property type="evidence" value="ECO:0007669"/>
    <property type="project" value="TreeGrafter"/>
</dbReference>
<comment type="caution">
    <text evidence="2">The sequence shown here is derived from an EMBL/GenBank/DDBJ whole genome shotgun (WGS) entry which is preliminary data.</text>
</comment>
<name>A0AAD9CPH1_DISEL</name>
<dbReference type="AlphaFoldDB" id="A0AAD9CPH1"/>
<evidence type="ECO:0000313" key="2">
    <source>
        <dbReference type="EMBL" id="KAK1903344.1"/>
    </source>
</evidence>
<dbReference type="PROSITE" id="PS50916">
    <property type="entry name" value="RABBD"/>
    <property type="match status" value="1"/>
</dbReference>
<organism evidence="2 3">
    <name type="scientific">Dissostichus eleginoides</name>
    <name type="common">Patagonian toothfish</name>
    <name type="synonym">Dissostichus amissus</name>
    <dbReference type="NCBI Taxonomy" id="100907"/>
    <lineage>
        <taxon>Eukaryota</taxon>
        <taxon>Metazoa</taxon>
        <taxon>Chordata</taxon>
        <taxon>Craniata</taxon>
        <taxon>Vertebrata</taxon>
        <taxon>Euteleostomi</taxon>
        <taxon>Actinopterygii</taxon>
        <taxon>Neopterygii</taxon>
        <taxon>Teleostei</taxon>
        <taxon>Neoteleostei</taxon>
        <taxon>Acanthomorphata</taxon>
        <taxon>Eupercaria</taxon>
        <taxon>Perciformes</taxon>
        <taxon>Notothenioidei</taxon>
        <taxon>Nototheniidae</taxon>
        <taxon>Dissostichus</taxon>
    </lineage>
</organism>
<dbReference type="Pfam" id="PF02318">
    <property type="entry name" value="FYVE_2"/>
    <property type="match status" value="1"/>
</dbReference>
<keyword evidence="3" id="KW-1185">Reference proteome</keyword>
<dbReference type="GO" id="GO:0031267">
    <property type="term" value="F:small GTPase binding"/>
    <property type="evidence" value="ECO:0007669"/>
    <property type="project" value="InterPro"/>
</dbReference>
<dbReference type="GO" id="GO:0017022">
    <property type="term" value="F:myosin binding"/>
    <property type="evidence" value="ECO:0007669"/>
    <property type="project" value="TreeGrafter"/>
</dbReference>
<dbReference type="InterPro" id="IPR013083">
    <property type="entry name" value="Znf_RING/FYVE/PHD"/>
</dbReference>
<dbReference type="InterPro" id="IPR010911">
    <property type="entry name" value="Rab_BD"/>
</dbReference>
<dbReference type="Proteomes" id="UP001228049">
    <property type="component" value="Unassembled WGS sequence"/>
</dbReference>
<evidence type="ECO:0000259" key="1">
    <source>
        <dbReference type="PROSITE" id="PS50916"/>
    </source>
</evidence>
<feature type="domain" description="RabBD" evidence="1">
    <location>
        <begin position="9"/>
        <end position="69"/>
    </location>
</feature>
<accession>A0AAD9CPH1</accession>